<dbReference type="InterPro" id="IPR027417">
    <property type="entry name" value="P-loop_NTPase"/>
</dbReference>
<evidence type="ECO:0000256" key="8">
    <source>
        <dbReference type="ARBA" id="ARBA00023136"/>
    </source>
</evidence>
<name>A0A382BEL8_9ZZZZ</name>
<dbReference type="CDD" id="cd03257">
    <property type="entry name" value="ABC_NikE_OppD_transporters"/>
    <property type="match status" value="1"/>
</dbReference>
<dbReference type="Pfam" id="PF08352">
    <property type="entry name" value="oligo_HPY"/>
    <property type="match status" value="1"/>
</dbReference>
<dbReference type="SMART" id="SM00382">
    <property type="entry name" value="AAA"/>
    <property type="match status" value="1"/>
</dbReference>
<protein>
    <recommendedName>
        <fullName evidence="9">ABC transporter domain-containing protein</fullName>
    </recommendedName>
</protein>
<dbReference type="AlphaFoldDB" id="A0A382BEL8"/>
<keyword evidence="4" id="KW-0997">Cell inner membrane</keyword>
<dbReference type="PANTHER" id="PTHR43297">
    <property type="entry name" value="OLIGOPEPTIDE TRANSPORT ATP-BINDING PROTEIN APPD"/>
    <property type="match status" value="1"/>
</dbReference>
<dbReference type="GO" id="GO:0005524">
    <property type="term" value="F:ATP binding"/>
    <property type="evidence" value="ECO:0007669"/>
    <property type="project" value="UniProtKB-KW"/>
</dbReference>
<feature type="domain" description="ABC transporter" evidence="9">
    <location>
        <begin position="2"/>
        <end position="251"/>
    </location>
</feature>
<evidence type="ECO:0000256" key="1">
    <source>
        <dbReference type="ARBA" id="ARBA00004202"/>
    </source>
</evidence>
<evidence type="ECO:0000313" key="10">
    <source>
        <dbReference type="EMBL" id="SVB12310.1"/>
    </source>
</evidence>
<evidence type="ECO:0000256" key="6">
    <source>
        <dbReference type="ARBA" id="ARBA00022840"/>
    </source>
</evidence>
<dbReference type="FunFam" id="3.40.50.300:FF:000016">
    <property type="entry name" value="Oligopeptide ABC transporter ATP-binding component"/>
    <property type="match status" value="1"/>
</dbReference>
<feature type="non-terminal residue" evidence="10">
    <location>
        <position position="1"/>
    </location>
</feature>
<keyword evidence="5" id="KW-0547">Nucleotide-binding</keyword>
<reference evidence="10" key="1">
    <citation type="submission" date="2018-05" db="EMBL/GenBank/DDBJ databases">
        <authorList>
            <person name="Lanie J.A."/>
            <person name="Ng W.-L."/>
            <person name="Kazmierczak K.M."/>
            <person name="Andrzejewski T.M."/>
            <person name="Davidsen T.M."/>
            <person name="Wayne K.J."/>
            <person name="Tettelin H."/>
            <person name="Glass J.I."/>
            <person name="Rusch D."/>
            <person name="Podicherti R."/>
            <person name="Tsui H.-C.T."/>
            <person name="Winkler M.E."/>
        </authorList>
    </citation>
    <scope>NUCLEOTIDE SEQUENCE</scope>
</reference>
<dbReference type="SUPFAM" id="SSF52540">
    <property type="entry name" value="P-loop containing nucleoside triphosphate hydrolases"/>
    <property type="match status" value="2"/>
</dbReference>
<keyword evidence="8" id="KW-0472">Membrane</keyword>
<dbReference type="InterPro" id="IPR003593">
    <property type="entry name" value="AAA+_ATPase"/>
</dbReference>
<evidence type="ECO:0000259" key="9">
    <source>
        <dbReference type="PROSITE" id="PS50893"/>
    </source>
</evidence>
<comment type="subcellular location">
    <subcellularLocation>
        <location evidence="1">Cell membrane</location>
        <topology evidence="1">Peripheral membrane protein</topology>
    </subcellularLocation>
</comment>
<dbReference type="GO" id="GO:0015833">
    <property type="term" value="P:peptide transport"/>
    <property type="evidence" value="ECO:0007669"/>
    <property type="project" value="InterPro"/>
</dbReference>
<keyword evidence="2" id="KW-0813">Transport</keyword>
<dbReference type="InterPro" id="IPR003439">
    <property type="entry name" value="ABC_transporter-like_ATP-bd"/>
</dbReference>
<keyword evidence="3" id="KW-1003">Cell membrane</keyword>
<dbReference type="Gene3D" id="3.40.50.300">
    <property type="entry name" value="P-loop containing nucleotide triphosphate hydrolases"/>
    <property type="match status" value="2"/>
</dbReference>
<evidence type="ECO:0000256" key="2">
    <source>
        <dbReference type="ARBA" id="ARBA00022448"/>
    </source>
</evidence>
<dbReference type="PROSITE" id="PS50893">
    <property type="entry name" value="ABC_TRANSPORTER_2"/>
    <property type="match status" value="1"/>
</dbReference>
<evidence type="ECO:0000256" key="5">
    <source>
        <dbReference type="ARBA" id="ARBA00022741"/>
    </source>
</evidence>
<evidence type="ECO:0000256" key="7">
    <source>
        <dbReference type="ARBA" id="ARBA00022967"/>
    </source>
</evidence>
<dbReference type="PANTHER" id="PTHR43297:SF14">
    <property type="entry name" value="ATPASE AAA-TYPE CORE DOMAIN-CONTAINING PROTEIN"/>
    <property type="match status" value="1"/>
</dbReference>
<gene>
    <name evidence="10" type="ORF">METZ01_LOCUS165164</name>
</gene>
<evidence type="ECO:0000256" key="4">
    <source>
        <dbReference type="ARBA" id="ARBA00022519"/>
    </source>
</evidence>
<dbReference type="InterPro" id="IPR017871">
    <property type="entry name" value="ABC_transporter-like_CS"/>
</dbReference>
<dbReference type="InterPro" id="IPR013563">
    <property type="entry name" value="Oligopep_ABC_C"/>
</dbReference>
<dbReference type="PROSITE" id="PS00211">
    <property type="entry name" value="ABC_TRANSPORTER_1"/>
    <property type="match status" value="1"/>
</dbReference>
<proteinExistence type="predicted"/>
<dbReference type="GO" id="GO:0005886">
    <property type="term" value="C:plasma membrane"/>
    <property type="evidence" value="ECO:0007669"/>
    <property type="project" value="UniProtKB-SubCell"/>
</dbReference>
<keyword evidence="6" id="KW-0067">ATP-binding</keyword>
<organism evidence="10">
    <name type="scientific">marine metagenome</name>
    <dbReference type="NCBI Taxonomy" id="408172"/>
    <lineage>
        <taxon>unclassified sequences</taxon>
        <taxon>metagenomes</taxon>
        <taxon>ecological metagenomes</taxon>
    </lineage>
</organism>
<dbReference type="Pfam" id="PF00005">
    <property type="entry name" value="ABC_tran"/>
    <property type="match status" value="2"/>
</dbReference>
<dbReference type="EMBL" id="UINC01029494">
    <property type="protein sequence ID" value="SVB12310.1"/>
    <property type="molecule type" value="Genomic_DNA"/>
</dbReference>
<dbReference type="NCBIfam" id="TIGR01727">
    <property type="entry name" value="oligo_HPY"/>
    <property type="match status" value="1"/>
</dbReference>
<dbReference type="InterPro" id="IPR050388">
    <property type="entry name" value="ABC_Ni/Peptide_Import"/>
</dbReference>
<sequence>LLKVEKLSVTFFTPRGTVIAVREASFEVSRGEVLGIVGESGCGKSTAAFAVMGYLPTTAEVGGSISFEGRDISTLSKEDLRELRGNRIAMVYQDPTTSLNPSMKIGLQVKEVISEHLNLDQIDTDNKVVELFESVGLADADQVGDRYPHELSGGMQQRVMIAMALACDPDLLIMDEPTTGLDVTTEATILDLVASLKERVNAGILYVTHNLGVMARVADRVAVMYAGQTVEQSNVKDLYAHPRHPYTSGLLSCVPKPPGDGEISSRLKRIPGFVYSSQESDVSSCLFAERCPLADSECTTSAPAVEFFDQNSQVRCIHSDKVEPETWGGVDERISRKDVATPTVLTGHGITHQYGKRRKKYMAFGPDMDLPVRALNKIDFEMPQGKTLGIVGESGSGKSTLARAVVGLIKVQDGSLQLNGNELEKTVENRSNEDKSAIQMVFQNPTASLNPKLKI</sequence>
<accession>A0A382BEL8</accession>
<dbReference type="GO" id="GO:0016887">
    <property type="term" value="F:ATP hydrolysis activity"/>
    <property type="evidence" value="ECO:0007669"/>
    <property type="project" value="InterPro"/>
</dbReference>
<evidence type="ECO:0000256" key="3">
    <source>
        <dbReference type="ARBA" id="ARBA00022475"/>
    </source>
</evidence>
<keyword evidence="7" id="KW-1278">Translocase</keyword>
<feature type="non-terminal residue" evidence="10">
    <location>
        <position position="455"/>
    </location>
</feature>